<evidence type="ECO:0000313" key="1">
    <source>
        <dbReference type="EMBL" id="KAL1240747.1"/>
    </source>
</evidence>
<dbReference type="EMBL" id="JBEUSY010000254">
    <property type="protein sequence ID" value="KAL1240747.1"/>
    <property type="molecule type" value="Genomic_DNA"/>
</dbReference>
<reference evidence="1 2" key="1">
    <citation type="submission" date="2024-07" db="EMBL/GenBank/DDBJ databases">
        <title>Enhanced genomic and transcriptomic resources for Trichinella pseudospiralis and T. spiralis underpin the discovery of pronounced molecular differences between stages and species.</title>
        <authorList>
            <person name="Pasi K.K."/>
            <person name="La Rosa G."/>
            <person name="Gomez-Morales M.A."/>
            <person name="Tosini F."/>
            <person name="Sumanam S."/>
            <person name="Young N.D."/>
            <person name="Chang B.C."/>
            <person name="Robin G.B."/>
        </authorList>
    </citation>
    <scope>NUCLEOTIDE SEQUENCE [LARGE SCALE GENOMIC DNA]</scope>
    <source>
        <strain evidence="1">ISS534</strain>
    </source>
</reference>
<name>A0ABR3KP27_TRISP</name>
<organism evidence="1 2">
    <name type="scientific">Trichinella spiralis</name>
    <name type="common">Trichina worm</name>
    <dbReference type="NCBI Taxonomy" id="6334"/>
    <lineage>
        <taxon>Eukaryota</taxon>
        <taxon>Metazoa</taxon>
        <taxon>Ecdysozoa</taxon>
        <taxon>Nematoda</taxon>
        <taxon>Enoplea</taxon>
        <taxon>Dorylaimia</taxon>
        <taxon>Trichinellida</taxon>
        <taxon>Trichinellidae</taxon>
        <taxon>Trichinella</taxon>
    </lineage>
</organism>
<keyword evidence="2" id="KW-1185">Reference proteome</keyword>
<evidence type="ECO:0000313" key="2">
    <source>
        <dbReference type="Proteomes" id="UP001558632"/>
    </source>
</evidence>
<proteinExistence type="predicted"/>
<protein>
    <submittedName>
        <fullName evidence="1">Glutamate-rich protein</fullName>
    </submittedName>
</protein>
<sequence>MIIRWLAFAKSQKRTTPLHFTVILQNSQRRLVRWSKRMKAFSIYKISQNMIHLPSTSWRIICWNQWKVIWKILIRLYQAFLEAQYVDNL</sequence>
<comment type="caution">
    <text evidence="1">The sequence shown here is derived from an EMBL/GenBank/DDBJ whole genome shotgun (WGS) entry which is preliminary data.</text>
</comment>
<accession>A0ABR3KP27</accession>
<gene>
    <name evidence="1" type="ORF">TSPI_02804</name>
</gene>
<dbReference type="Proteomes" id="UP001558632">
    <property type="component" value="Unassembled WGS sequence"/>
</dbReference>